<keyword evidence="2 4" id="KW-0862">Zinc</keyword>
<comment type="similarity">
    <text evidence="4">Belongs to the zinc-containing alcohol dehydrogenase family.</text>
</comment>
<protein>
    <submittedName>
        <fullName evidence="6">NADP+-dependent D-mannitol dehydrogenase</fullName>
    </submittedName>
</protein>
<dbReference type="SUPFAM" id="SSF51735">
    <property type="entry name" value="NAD(P)-binding Rossmann-fold domains"/>
    <property type="match status" value="1"/>
</dbReference>
<dbReference type="Pfam" id="PF00107">
    <property type="entry name" value="ADH_zinc_N"/>
    <property type="match status" value="1"/>
</dbReference>
<dbReference type="InterPro" id="IPR013154">
    <property type="entry name" value="ADH-like_N"/>
</dbReference>
<evidence type="ECO:0000256" key="2">
    <source>
        <dbReference type="ARBA" id="ARBA00022833"/>
    </source>
</evidence>
<proteinExistence type="inferred from homology"/>
<dbReference type="Gene3D" id="3.90.180.10">
    <property type="entry name" value="Medium-chain alcohol dehydrogenases, catalytic domain"/>
    <property type="match status" value="1"/>
</dbReference>
<comment type="cofactor">
    <cofactor evidence="4">
        <name>Zn(2+)</name>
        <dbReference type="ChEBI" id="CHEBI:29105"/>
    </cofactor>
</comment>
<dbReference type="GO" id="GO:0008270">
    <property type="term" value="F:zinc ion binding"/>
    <property type="evidence" value="ECO:0007669"/>
    <property type="project" value="InterPro"/>
</dbReference>
<evidence type="ECO:0000259" key="5">
    <source>
        <dbReference type="SMART" id="SM00829"/>
    </source>
</evidence>
<dbReference type="CDD" id="cd08234">
    <property type="entry name" value="threonine_DH_like"/>
    <property type="match status" value="1"/>
</dbReference>
<dbReference type="STRING" id="68775.A0A5C3M853"/>
<reference evidence="6 7" key="1">
    <citation type="journal article" date="2019" name="Nat. Ecol. Evol.">
        <title>Megaphylogeny resolves global patterns of mushroom evolution.</title>
        <authorList>
            <person name="Varga T."/>
            <person name="Krizsan K."/>
            <person name="Foldi C."/>
            <person name="Dima B."/>
            <person name="Sanchez-Garcia M."/>
            <person name="Sanchez-Ramirez S."/>
            <person name="Szollosi G.J."/>
            <person name="Szarkandi J.G."/>
            <person name="Papp V."/>
            <person name="Albert L."/>
            <person name="Andreopoulos W."/>
            <person name="Angelini C."/>
            <person name="Antonin V."/>
            <person name="Barry K.W."/>
            <person name="Bougher N.L."/>
            <person name="Buchanan P."/>
            <person name="Buyck B."/>
            <person name="Bense V."/>
            <person name="Catcheside P."/>
            <person name="Chovatia M."/>
            <person name="Cooper J."/>
            <person name="Damon W."/>
            <person name="Desjardin D."/>
            <person name="Finy P."/>
            <person name="Geml J."/>
            <person name="Haridas S."/>
            <person name="Hughes K."/>
            <person name="Justo A."/>
            <person name="Karasinski D."/>
            <person name="Kautmanova I."/>
            <person name="Kiss B."/>
            <person name="Kocsube S."/>
            <person name="Kotiranta H."/>
            <person name="LaButti K.M."/>
            <person name="Lechner B.E."/>
            <person name="Liimatainen K."/>
            <person name="Lipzen A."/>
            <person name="Lukacs Z."/>
            <person name="Mihaltcheva S."/>
            <person name="Morgado L.N."/>
            <person name="Niskanen T."/>
            <person name="Noordeloos M.E."/>
            <person name="Ohm R.A."/>
            <person name="Ortiz-Santana B."/>
            <person name="Ovrebo C."/>
            <person name="Racz N."/>
            <person name="Riley R."/>
            <person name="Savchenko A."/>
            <person name="Shiryaev A."/>
            <person name="Soop K."/>
            <person name="Spirin V."/>
            <person name="Szebenyi C."/>
            <person name="Tomsovsky M."/>
            <person name="Tulloss R.E."/>
            <person name="Uehling J."/>
            <person name="Grigoriev I.V."/>
            <person name="Vagvolgyi C."/>
            <person name="Papp T."/>
            <person name="Martin F.M."/>
            <person name="Miettinen O."/>
            <person name="Hibbett D.S."/>
            <person name="Nagy L.G."/>
        </authorList>
    </citation>
    <scope>NUCLEOTIDE SEQUENCE [LARGE SCALE GENOMIC DNA]</scope>
    <source>
        <strain evidence="6 7">CBS 166.37</strain>
    </source>
</reference>
<keyword evidence="1 4" id="KW-0479">Metal-binding</keyword>
<dbReference type="PANTHER" id="PTHR43401">
    <property type="entry name" value="L-THREONINE 3-DEHYDROGENASE"/>
    <property type="match status" value="1"/>
</dbReference>
<dbReference type="SMART" id="SM00829">
    <property type="entry name" value="PKS_ER"/>
    <property type="match status" value="1"/>
</dbReference>
<dbReference type="InterPro" id="IPR011032">
    <property type="entry name" value="GroES-like_sf"/>
</dbReference>
<dbReference type="PANTHER" id="PTHR43401:SF2">
    <property type="entry name" value="L-THREONINE 3-DEHYDROGENASE"/>
    <property type="match status" value="1"/>
</dbReference>
<dbReference type="EMBL" id="ML213594">
    <property type="protein sequence ID" value="TFK41624.1"/>
    <property type="molecule type" value="Genomic_DNA"/>
</dbReference>
<dbReference type="OrthoDB" id="5363962at2759"/>
<name>A0A5C3M853_9AGAR</name>
<dbReference type="InterPro" id="IPR002328">
    <property type="entry name" value="ADH_Zn_CS"/>
</dbReference>
<dbReference type="GO" id="GO:0016491">
    <property type="term" value="F:oxidoreductase activity"/>
    <property type="evidence" value="ECO:0007669"/>
    <property type="project" value="UniProtKB-KW"/>
</dbReference>
<dbReference type="InterPro" id="IPR036291">
    <property type="entry name" value="NAD(P)-bd_dom_sf"/>
</dbReference>
<dbReference type="AlphaFoldDB" id="A0A5C3M853"/>
<accession>A0A5C3M853</accession>
<dbReference type="Pfam" id="PF08240">
    <property type="entry name" value="ADH_N"/>
    <property type="match status" value="1"/>
</dbReference>
<keyword evidence="7" id="KW-1185">Reference proteome</keyword>
<dbReference type="SUPFAM" id="SSF50129">
    <property type="entry name" value="GroES-like"/>
    <property type="match status" value="1"/>
</dbReference>
<evidence type="ECO:0000313" key="7">
    <source>
        <dbReference type="Proteomes" id="UP000308652"/>
    </source>
</evidence>
<evidence type="ECO:0000256" key="4">
    <source>
        <dbReference type="RuleBase" id="RU361277"/>
    </source>
</evidence>
<dbReference type="PROSITE" id="PS00059">
    <property type="entry name" value="ADH_ZINC"/>
    <property type="match status" value="1"/>
</dbReference>
<organism evidence="6 7">
    <name type="scientific">Crucibulum laeve</name>
    <dbReference type="NCBI Taxonomy" id="68775"/>
    <lineage>
        <taxon>Eukaryota</taxon>
        <taxon>Fungi</taxon>
        <taxon>Dikarya</taxon>
        <taxon>Basidiomycota</taxon>
        <taxon>Agaricomycotina</taxon>
        <taxon>Agaricomycetes</taxon>
        <taxon>Agaricomycetidae</taxon>
        <taxon>Agaricales</taxon>
        <taxon>Agaricineae</taxon>
        <taxon>Nidulariaceae</taxon>
        <taxon>Crucibulum</taxon>
    </lineage>
</organism>
<feature type="domain" description="Enoyl reductase (ER)" evidence="5">
    <location>
        <begin position="11"/>
        <end position="342"/>
    </location>
</feature>
<dbReference type="Gene3D" id="3.40.50.720">
    <property type="entry name" value="NAD(P)-binding Rossmann-like Domain"/>
    <property type="match status" value="1"/>
</dbReference>
<dbReference type="InterPro" id="IPR020843">
    <property type="entry name" value="ER"/>
</dbReference>
<evidence type="ECO:0000256" key="1">
    <source>
        <dbReference type="ARBA" id="ARBA00022723"/>
    </source>
</evidence>
<dbReference type="Proteomes" id="UP000308652">
    <property type="component" value="Unassembled WGS sequence"/>
</dbReference>
<evidence type="ECO:0000256" key="3">
    <source>
        <dbReference type="ARBA" id="ARBA00023002"/>
    </source>
</evidence>
<gene>
    <name evidence="6" type="ORF">BDQ12DRAFT_710669</name>
</gene>
<sequence length="346" mass="37225">MTAKMNSVCYHAPGQMSIIQTDIPKIDDNQVLVKVTCCGICGSDVGICSGGFGVKFPLIPGHEIIGIVSQVGALVKDFVVGDRCAVDNIINCEACFFCRRNQPIQCTNIKIIGVHLPGAFTEYIAVSAKMVYKIGGISDEEAIFIEPISCAIHGVDRLGSLVPGMNALVIGAGVHGIVLSQLLKLNGASCVTLAANRGKKMDIARQVNAADVYVEFDRADPTSQWTSLKEENPLGFEVVIDATGSAKVVNDALDFVRSGGTLLLYGLYSDDAMVQWSPTKIFANEIKVIGSFGQKHCFSRALEYLQRNKINVKGLVTDVFPINDFNNAMDKVGTKDCCKIVIKPSL</sequence>
<keyword evidence="3" id="KW-0560">Oxidoreductase</keyword>
<dbReference type="InterPro" id="IPR050129">
    <property type="entry name" value="Zn_alcohol_dh"/>
</dbReference>
<dbReference type="InterPro" id="IPR013149">
    <property type="entry name" value="ADH-like_C"/>
</dbReference>
<evidence type="ECO:0000313" key="6">
    <source>
        <dbReference type="EMBL" id="TFK41624.1"/>
    </source>
</evidence>